<dbReference type="HAMAP" id="MF_01281">
    <property type="entry name" value="MTA_SAH_deamin"/>
    <property type="match status" value="1"/>
</dbReference>
<dbReference type="EMBL" id="JAPFPW010000008">
    <property type="protein sequence ID" value="MCW7753959.1"/>
    <property type="molecule type" value="Genomic_DNA"/>
</dbReference>
<sequence length="433" mass="46866">MNVDLFVENGWILTMDGGDRAWEKGGMAVRGEEIVAIGSMESLSHIRAEECINAAEAIVLPGFVNVHTHASMTLFRGLADDLPLMNWLENHIFPAEAKLTENLVGLGAELACLEMMASGTTTFCDMYLFENAVAEAANRAGMRAVVGEVLYDFPSPCYGPIEKGFAHVEKMIERWNSHPRITVALKPHSPYLCAPDLLQKAFQMARTHQLPFVIHLSETLAEKEKILAAYGKSPTAHLASLGVLSPQTLAAHCVVMDGEDIALLAETGTCVAHNPQSNMKLASGIAPVPAFLQAGIPVGLGTDGAASNNDLNMFSEMRTAALLHKVASGDPTVMDARTVLRMATIEGARCLGMDHKTGSLEVGKQADFILIRRNAPHMTPMYNPFSHVIYAAGRNDISDVFVAGRGVYRNRTFITLDAERICAGVREAARSFC</sequence>
<evidence type="ECO:0000256" key="3">
    <source>
        <dbReference type="ARBA" id="ARBA00022833"/>
    </source>
</evidence>
<feature type="binding site" evidence="4">
    <location>
        <position position="69"/>
    </location>
    <ligand>
        <name>Zn(2+)</name>
        <dbReference type="ChEBI" id="CHEBI:29105"/>
    </ligand>
</feature>
<gene>
    <name evidence="4" type="primary">mtaD</name>
    <name evidence="6" type="ORF">OOT00_08170</name>
</gene>
<comment type="cofactor">
    <cofactor evidence="4">
        <name>Zn(2+)</name>
        <dbReference type="ChEBI" id="CHEBI:29105"/>
    </cofactor>
    <text evidence="4">Binds 1 zinc ion per subunit.</text>
</comment>
<reference evidence="6 7" key="1">
    <citation type="submission" date="2022-11" db="EMBL/GenBank/DDBJ databases">
        <title>Desulfobotulus tamanensis H1 sp. nov. - anaerobic, alkaliphilic, sulphate reducing bacterium isolated from terrestrial mud volcano.</title>
        <authorList>
            <person name="Frolova A."/>
            <person name="Merkel A.Y."/>
            <person name="Slobodkin A.I."/>
        </authorList>
    </citation>
    <scope>NUCLEOTIDE SEQUENCE [LARGE SCALE GENOMIC DNA]</scope>
    <source>
        <strain evidence="6 7">H1</strain>
    </source>
</reference>
<evidence type="ECO:0000256" key="1">
    <source>
        <dbReference type="ARBA" id="ARBA00022723"/>
    </source>
</evidence>
<feature type="binding site" evidence="4">
    <location>
        <position position="303"/>
    </location>
    <ligand>
        <name>Zn(2+)</name>
        <dbReference type="ChEBI" id="CHEBI:29105"/>
    </ligand>
</feature>
<protein>
    <recommendedName>
        <fullName evidence="4">5-methylthioadenosine/S-adenosylhomocysteine deaminase</fullName>
        <shortName evidence="4">MTA/SAH deaminase</shortName>
        <ecNumber evidence="4">3.5.4.28</ecNumber>
        <ecNumber evidence="4">3.5.4.31</ecNumber>
    </recommendedName>
</protein>
<feature type="binding site" evidence="4">
    <location>
        <position position="188"/>
    </location>
    <ligand>
        <name>substrate</name>
    </ligand>
</feature>
<feature type="binding site" evidence="4">
    <location>
        <position position="215"/>
    </location>
    <ligand>
        <name>Zn(2+)</name>
        <dbReference type="ChEBI" id="CHEBI:29105"/>
    </ligand>
</feature>
<dbReference type="EC" id="3.5.4.28" evidence="4"/>
<keyword evidence="3 4" id="KW-0862">Zinc</keyword>
<dbReference type="Proteomes" id="UP001209681">
    <property type="component" value="Unassembled WGS sequence"/>
</dbReference>
<keyword evidence="1 4" id="KW-0479">Metal-binding</keyword>
<comment type="catalytic activity">
    <reaction evidence="4">
        <text>S-adenosyl-L-homocysteine + H2O + H(+) = S-inosyl-L-homocysteine + NH4(+)</text>
        <dbReference type="Rhea" id="RHEA:20716"/>
        <dbReference type="ChEBI" id="CHEBI:15377"/>
        <dbReference type="ChEBI" id="CHEBI:15378"/>
        <dbReference type="ChEBI" id="CHEBI:28938"/>
        <dbReference type="ChEBI" id="CHEBI:57856"/>
        <dbReference type="ChEBI" id="CHEBI:57985"/>
        <dbReference type="EC" id="3.5.4.28"/>
    </reaction>
</comment>
<comment type="catalytic activity">
    <reaction evidence="4">
        <text>S-methyl-5'-thioadenosine + H2O + H(+) = S-methyl-5'-thioinosine + NH4(+)</text>
        <dbReference type="Rhea" id="RHEA:25025"/>
        <dbReference type="ChEBI" id="CHEBI:15377"/>
        <dbReference type="ChEBI" id="CHEBI:15378"/>
        <dbReference type="ChEBI" id="CHEBI:17509"/>
        <dbReference type="ChEBI" id="CHEBI:28938"/>
        <dbReference type="ChEBI" id="CHEBI:48595"/>
        <dbReference type="EC" id="3.5.4.31"/>
    </reaction>
</comment>
<dbReference type="InterPro" id="IPR011059">
    <property type="entry name" value="Metal-dep_hydrolase_composite"/>
</dbReference>
<feature type="binding site" evidence="4">
    <location>
        <position position="67"/>
    </location>
    <ligand>
        <name>Zn(2+)</name>
        <dbReference type="ChEBI" id="CHEBI:29105"/>
    </ligand>
</feature>
<dbReference type="RefSeq" id="WP_265424829.1">
    <property type="nucleotide sequence ID" value="NZ_JAPFPW010000008.1"/>
</dbReference>
<comment type="function">
    <text evidence="4">Catalyzes the deamination of 5-methylthioadenosine and S-adenosyl-L-homocysteine into 5-methylthioinosine and S-inosyl-L-homocysteine, respectively. Is also able to deaminate adenosine.</text>
</comment>
<proteinExistence type="inferred from homology"/>
<evidence type="ECO:0000313" key="6">
    <source>
        <dbReference type="EMBL" id="MCW7753959.1"/>
    </source>
</evidence>
<comment type="caution">
    <text evidence="6">The sequence shown here is derived from an EMBL/GenBank/DDBJ whole genome shotgun (WGS) entry which is preliminary data.</text>
</comment>
<evidence type="ECO:0000313" key="7">
    <source>
        <dbReference type="Proteomes" id="UP001209681"/>
    </source>
</evidence>
<dbReference type="EC" id="3.5.4.31" evidence="4"/>
<dbReference type="InterPro" id="IPR032466">
    <property type="entry name" value="Metal_Hydrolase"/>
</dbReference>
<evidence type="ECO:0000256" key="4">
    <source>
        <dbReference type="HAMAP-Rule" id="MF_01281"/>
    </source>
</evidence>
<dbReference type="SUPFAM" id="SSF51338">
    <property type="entry name" value="Composite domain of metallo-dependent hydrolases"/>
    <property type="match status" value="1"/>
</dbReference>
<name>A0ABT3N938_9BACT</name>
<feature type="binding site" evidence="4">
    <location>
        <position position="96"/>
    </location>
    <ligand>
        <name>substrate</name>
    </ligand>
</feature>
<feature type="domain" description="Amidohydrolase-related" evidence="5">
    <location>
        <begin position="58"/>
        <end position="405"/>
    </location>
</feature>
<dbReference type="CDD" id="cd01298">
    <property type="entry name" value="ATZ_TRZ_like"/>
    <property type="match status" value="1"/>
</dbReference>
<comment type="similarity">
    <text evidence="4">Belongs to the metallo-dependent hydrolases superfamily. MTA/SAH deaminase family.</text>
</comment>
<feature type="binding site" evidence="4">
    <location>
        <position position="303"/>
    </location>
    <ligand>
        <name>substrate</name>
    </ligand>
</feature>
<organism evidence="6 7">
    <name type="scientific">Desulfobotulus pelophilus</name>
    <dbReference type="NCBI Taxonomy" id="2823377"/>
    <lineage>
        <taxon>Bacteria</taxon>
        <taxon>Pseudomonadati</taxon>
        <taxon>Thermodesulfobacteriota</taxon>
        <taxon>Desulfobacteria</taxon>
        <taxon>Desulfobacterales</taxon>
        <taxon>Desulfobacteraceae</taxon>
        <taxon>Desulfobotulus</taxon>
    </lineage>
</organism>
<dbReference type="PANTHER" id="PTHR43794">
    <property type="entry name" value="AMINOHYDROLASE SSNA-RELATED"/>
    <property type="match status" value="1"/>
</dbReference>
<feature type="binding site" evidence="4">
    <location>
        <position position="218"/>
    </location>
    <ligand>
        <name>substrate</name>
    </ligand>
</feature>
<evidence type="ECO:0000256" key="2">
    <source>
        <dbReference type="ARBA" id="ARBA00022801"/>
    </source>
</evidence>
<dbReference type="Gene3D" id="3.20.20.140">
    <property type="entry name" value="Metal-dependent hydrolases"/>
    <property type="match status" value="1"/>
</dbReference>
<comment type="caution">
    <text evidence="4">Lacks conserved residue(s) required for the propagation of feature annotation.</text>
</comment>
<keyword evidence="2 4" id="KW-0378">Hydrolase</keyword>
<dbReference type="InterPro" id="IPR050287">
    <property type="entry name" value="MTA/SAH_deaminase"/>
</dbReference>
<dbReference type="SUPFAM" id="SSF51556">
    <property type="entry name" value="Metallo-dependent hydrolases"/>
    <property type="match status" value="1"/>
</dbReference>
<keyword evidence="7" id="KW-1185">Reference proteome</keyword>
<dbReference type="InterPro" id="IPR023512">
    <property type="entry name" value="Deaminase_MtaD/DadD"/>
</dbReference>
<dbReference type="PANTHER" id="PTHR43794:SF11">
    <property type="entry name" value="AMIDOHYDROLASE-RELATED DOMAIN-CONTAINING PROTEIN"/>
    <property type="match status" value="1"/>
</dbReference>
<accession>A0ABT3N938</accession>
<dbReference type="InterPro" id="IPR006680">
    <property type="entry name" value="Amidohydro-rel"/>
</dbReference>
<dbReference type="Gene3D" id="2.30.40.10">
    <property type="entry name" value="Urease, subunit C, domain 1"/>
    <property type="match status" value="1"/>
</dbReference>
<dbReference type="Pfam" id="PF01979">
    <property type="entry name" value="Amidohydro_1"/>
    <property type="match status" value="1"/>
</dbReference>
<evidence type="ECO:0000259" key="5">
    <source>
        <dbReference type="Pfam" id="PF01979"/>
    </source>
</evidence>